<organism evidence="2 3">
    <name type="scientific">Calocera cornea HHB12733</name>
    <dbReference type="NCBI Taxonomy" id="1353952"/>
    <lineage>
        <taxon>Eukaryota</taxon>
        <taxon>Fungi</taxon>
        <taxon>Dikarya</taxon>
        <taxon>Basidiomycota</taxon>
        <taxon>Agaricomycotina</taxon>
        <taxon>Dacrymycetes</taxon>
        <taxon>Dacrymycetales</taxon>
        <taxon>Dacrymycetaceae</taxon>
        <taxon>Calocera</taxon>
    </lineage>
</organism>
<protein>
    <submittedName>
        <fullName evidence="2">Uncharacterized protein</fullName>
    </submittedName>
</protein>
<proteinExistence type="predicted"/>
<name>A0A165DVM6_9BASI</name>
<feature type="region of interest" description="Disordered" evidence="1">
    <location>
        <begin position="65"/>
        <end position="95"/>
    </location>
</feature>
<keyword evidence="3" id="KW-1185">Reference proteome</keyword>
<dbReference type="EMBL" id="KV424032">
    <property type="protein sequence ID" value="KZT53635.1"/>
    <property type="molecule type" value="Genomic_DNA"/>
</dbReference>
<dbReference type="AlphaFoldDB" id="A0A165DVM6"/>
<accession>A0A165DVM6</accession>
<dbReference type="Proteomes" id="UP000076842">
    <property type="component" value="Unassembled WGS sequence"/>
</dbReference>
<evidence type="ECO:0000256" key="1">
    <source>
        <dbReference type="SAM" id="MobiDB-lite"/>
    </source>
</evidence>
<evidence type="ECO:0000313" key="3">
    <source>
        <dbReference type="Proteomes" id="UP000076842"/>
    </source>
</evidence>
<sequence length="277" mass="31044">MLYKDLDPAQLTLLLEHHANTTKQGKAYINAIEDPIVGGFCDMEKLSKAIRKEWENIQELEDAIDASREDRRPSKRARFDVQASPVRARPPPSTMNTVGHVASGTPLCIPQSTAGPSRVTAIRPFPGELPTMKPNTKPKPAATVKSPVITIDSDDEDEGDITAASLKSMSPSLGGTPVPPRRHEVQHQEKTLSPRVKHDMDLVVEYLASGNCHWIPDDNVNRVDWVRFAKENNAKKSKQWKAFYEQYKGQIDARVATLHESRRPQRSKRTRNGTVRN</sequence>
<dbReference type="InParanoid" id="A0A165DVM6"/>
<reference evidence="2 3" key="1">
    <citation type="journal article" date="2016" name="Mol. Biol. Evol.">
        <title>Comparative Genomics of Early-Diverging Mushroom-Forming Fungi Provides Insights into the Origins of Lignocellulose Decay Capabilities.</title>
        <authorList>
            <person name="Nagy L.G."/>
            <person name="Riley R."/>
            <person name="Tritt A."/>
            <person name="Adam C."/>
            <person name="Daum C."/>
            <person name="Floudas D."/>
            <person name="Sun H."/>
            <person name="Yadav J.S."/>
            <person name="Pangilinan J."/>
            <person name="Larsson K.H."/>
            <person name="Matsuura K."/>
            <person name="Barry K."/>
            <person name="Labutti K."/>
            <person name="Kuo R."/>
            <person name="Ohm R.A."/>
            <person name="Bhattacharya S.S."/>
            <person name="Shirouzu T."/>
            <person name="Yoshinaga Y."/>
            <person name="Martin F.M."/>
            <person name="Grigoriev I.V."/>
            <person name="Hibbett D.S."/>
        </authorList>
    </citation>
    <scope>NUCLEOTIDE SEQUENCE [LARGE SCALE GENOMIC DNA]</scope>
    <source>
        <strain evidence="2 3">HHB12733</strain>
    </source>
</reference>
<evidence type="ECO:0000313" key="2">
    <source>
        <dbReference type="EMBL" id="KZT53635.1"/>
    </source>
</evidence>
<gene>
    <name evidence="2" type="ORF">CALCODRAFT_500883</name>
</gene>